<reference evidence="3" key="1">
    <citation type="submission" date="2016-04" db="EMBL/GenBank/DDBJ databases">
        <authorList>
            <person name="Nguyen H.D."/>
            <person name="Samba Siva P."/>
            <person name="Cullis J."/>
            <person name="Levesque C.A."/>
            <person name="Hambleton S."/>
        </authorList>
    </citation>
    <scope>NUCLEOTIDE SEQUENCE</scope>
    <source>
        <strain evidence="3">DAOMC 236422</strain>
    </source>
</reference>
<feature type="compositionally biased region" description="Low complexity" evidence="1">
    <location>
        <begin position="1704"/>
        <end position="1718"/>
    </location>
</feature>
<comment type="caution">
    <text evidence="3">The sequence shown here is derived from an EMBL/GenBank/DDBJ whole genome shotgun (WGS) entry which is preliminary data.</text>
</comment>
<feature type="compositionally biased region" description="Low complexity" evidence="1">
    <location>
        <begin position="1044"/>
        <end position="1054"/>
    </location>
</feature>
<dbReference type="InterPro" id="IPR014756">
    <property type="entry name" value="Ig_E-set"/>
</dbReference>
<dbReference type="GO" id="GO:0015031">
    <property type="term" value="P:protein transport"/>
    <property type="evidence" value="ECO:0007669"/>
    <property type="project" value="TreeGrafter"/>
</dbReference>
<feature type="domain" description="Arrestin C-terminal-like" evidence="2">
    <location>
        <begin position="289"/>
        <end position="491"/>
    </location>
</feature>
<feature type="region of interest" description="Disordered" evidence="1">
    <location>
        <begin position="14"/>
        <end position="65"/>
    </location>
</feature>
<proteinExistence type="predicted"/>
<keyword evidence="4" id="KW-1185">Reference proteome</keyword>
<feature type="compositionally biased region" description="Basic and acidic residues" evidence="1">
    <location>
        <begin position="1785"/>
        <end position="1795"/>
    </location>
</feature>
<dbReference type="SUPFAM" id="SSF81296">
    <property type="entry name" value="E set domains"/>
    <property type="match status" value="1"/>
</dbReference>
<dbReference type="InterPro" id="IPR014752">
    <property type="entry name" value="Arrestin-like_C"/>
</dbReference>
<organism evidence="3 4">
    <name type="scientific">Tilletia walkeri</name>
    <dbReference type="NCBI Taxonomy" id="117179"/>
    <lineage>
        <taxon>Eukaryota</taxon>
        <taxon>Fungi</taxon>
        <taxon>Dikarya</taxon>
        <taxon>Basidiomycota</taxon>
        <taxon>Ustilaginomycotina</taxon>
        <taxon>Exobasidiomycetes</taxon>
        <taxon>Tilletiales</taxon>
        <taxon>Tilletiaceae</taxon>
        <taxon>Tilletia</taxon>
    </lineage>
</organism>
<evidence type="ECO:0000259" key="2">
    <source>
        <dbReference type="SMART" id="SM01017"/>
    </source>
</evidence>
<feature type="compositionally biased region" description="Acidic residues" evidence="1">
    <location>
        <begin position="886"/>
        <end position="898"/>
    </location>
</feature>
<accession>A0A8X7N9H8</accession>
<feature type="compositionally biased region" description="Basic and acidic residues" evidence="1">
    <location>
        <begin position="1347"/>
        <end position="1358"/>
    </location>
</feature>
<feature type="region of interest" description="Disordered" evidence="1">
    <location>
        <begin position="513"/>
        <end position="559"/>
    </location>
</feature>
<dbReference type="Gene3D" id="2.60.40.640">
    <property type="match status" value="2"/>
</dbReference>
<feature type="compositionally biased region" description="Basic and acidic residues" evidence="1">
    <location>
        <begin position="1164"/>
        <end position="1174"/>
    </location>
</feature>
<feature type="compositionally biased region" description="Polar residues" evidence="1">
    <location>
        <begin position="837"/>
        <end position="847"/>
    </location>
</feature>
<feature type="compositionally biased region" description="Low complexity" evidence="1">
    <location>
        <begin position="1017"/>
        <end position="1027"/>
    </location>
</feature>
<reference evidence="3" key="2">
    <citation type="journal article" date="2019" name="IMA Fungus">
        <title>Genome sequencing and comparison of five Tilletia species to identify candidate genes for the detection of regulated species infecting wheat.</title>
        <authorList>
            <person name="Nguyen H.D.T."/>
            <person name="Sultana T."/>
            <person name="Kesanakurti P."/>
            <person name="Hambleton S."/>
        </authorList>
    </citation>
    <scope>NUCLEOTIDE SEQUENCE</scope>
    <source>
        <strain evidence="3">DAOMC 236422</strain>
    </source>
</reference>
<feature type="region of interest" description="Disordered" evidence="1">
    <location>
        <begin position="340"/>
        <end position="367"/>
    </location>
</feature>
<feature type="compositionally biased region" description="Basic and acidic residues" evidence="1">
    <location>
        <begin position="1192"/>
        <end position="1225"/>
    </location>
</feature>
<dbReference type="PANTHER" id="PTHR11188:SF17">
    <property type="entry name" value="FI21816P1"/>
    <property type="match status" value="1"/>
</dbReference>
<feature type="region of interest" description="Disordered" evidence="1">
    <location>
        <begin position="743"/>
        <end position="1027"/>
    </location>
</feature>
<dbReference type="InterPro" id="IPR011022">
    <property type="entry name" value="Arrestin_C-like"/>
</dbReference>
<feature type="compositionally biased region" description="Low complexity" evidence="1">
    <location>
        <begin position="852"/>
        <end position="863"/>
    </location>
</feature>
<feature type="compositionally biased region" description="Polar residues" evidence="1">
    <location>
        <begin position="926"/>
        <end position="937"/>
    </location>
</feature>
<dbReference type="SMART" id="SM01017">
    <property type="entry name" value="Arrestin_C"/>
    <property type="match status" value="1"/>
</dbReference>
<feature type="compositionally biased region" description="Polar residues" evidence="1">
    <location>
        <begin position="29"/>
        <end position="39"/>
    </location>
</feature>
<dbReference type="EMBL" id="LWDG02000119">
    <property type="protein sequence ID" value="KAE8268952.1"/>
    <property type="molecule type" value="Genomic_DNA"/>
</dbReference>
<feature type="compositionally biased region" description="Polar residues" evidence="1">
    <location>
        <begin position="1734"/>
        <end position="1759"/>
    </location>
</feature>
<dbReference type="GO" id="GO:0005737">
    <property type="term" value="C:cytoplasm"/>
    <property type="evidence" value="ECO:0007669"/>
    <property type="project" value="TreeGrafter"/>
</dbReference>
<dbReference type="Proteomes" id="UP000078113">
    <property type="component" value="Unassembled WGS sequence"/>
</dbReference>
<evidence type="ECO:0000256" key="1">
    <source>
        <dbReference type="SAM" id="MobiDB-lite"/>
    </source>
</evidence>
<feature type="compositionally biased region" description="Polar residues" evidence="1">
    <location>
        <begin position="965"/>
        <end position="980"/>
    </location>
</feature>
<protein>
    <recommendedName>
        <fullName evidence="2">Arrestin C-terminal-like domain-containing protein</fullName>
    </recommendedName>
</protein>
<name>A0A8X7N9H8_9BASI</name>
<sequence>MFAPPFPAQHPILAPHHLPLGIHPPETSPSPHNHGQFPSPNHIPNELLRSTSPAFAPDHRPPSRAASVDLLDDQRSLPMNAVTKHPKLRLQLTLGQDCFEAGGAIHGRMEVCSMTGKGMRIGEIAVELEAAEELHSRDHSARQTFLYARTLFQGAHLPPSNAVLPHAPITTSSHTHSGTTVWWASRKGKTTFPFSFPIPVRAPSSVSFAGNASLRYVLKGTAQIWIASPTSSTASPHDQQHQQRHLITVRAEVPVVDRWPVTLARSLPSHPLFHEAIEAVADTRLFLGGNGAVWLEAGLLRSIFLSGSEIHLRLSVRNNTKRHVSGVKVSLARRLIFPVKRSDDQPGGPGAVLRPPAKTSLHEGSGQQPMITEVVCEQSFKTTGGTASHSGTNYEFPPNEETVCVLPVRIPYDLRTVGVGVPCGPEHGGDGHTINTANQQLIDPKHPAGSGWSGRSLLFEVQIILRVALPLGALAKDLTLELPIWVVHPRSVGAEGIKIMMEARDLALQNTLHQLPRGPDMQRNDASRPKHRQSLDSHSQAYHAVNPPRPHSSAGYHQQQGQVQEYGNMAPQMYTGAGQVPPYQLPVSPSPHSLAPLQQYAIERGWSPAPVAPGVQLHQLPSIAMVMPARPSSAMDSYRAPPPPLSPAPAQNFQYTPGMMVAIPQAPIPIEFGAPAPYGNGAQAIGFDQNAADWRASRMLVSPGATAAAHYGSAIQRSASAAPDVGSTMTGYNIMPVTTFANLPPASSQQHSPASPQPFAAAPERRPSFDQSSASQMRRAISGPLPLPGSTIEQAAPESYDSRPEPPRPSPSPGPQGRDQRKQPTYNHVPTPPASMLSDSRPANTSSGGPGATVVAAPAAQRAPPAPKDVYAQLAMHSHSRMLSEVPEEGDDNEDEHDEYAMRAVPDAGIPIAGSSMTLGRAPSRLESQSPAPSRSPTARDIAALEDLADGPGTKNRMAGENPGRGQTTPTLQQGENRAQTPKAEDRSTKPQASIVGRAAVSGTTSSQPRQMDRSHSSLSMSSQGAGLAALEARLSRPVTPIAAAPAPVGTATPKADSSVKAGSKLAETSHRNAIPYQKESSGDRSLAEKATVTRSGSSAPAKYSAILADETDDEDNTGRNVAQGVKTVKETKPAPIIKPASPAIVPTQQPIRVYGNIAPAAAEGRRGSVDKSAKPQAAQTAEADAAAALSAERERTRENKAAAERERIAQEALQRSEADKVARERASKAVELGTLPTRTVRHSTGSDAAAQIKAVELRAESVTSMKRRDSGNIFLPDRAKDDATSMQPNSAVRHKRLSLPVTGKGPVQAEREHSKQLPISSALRSVKQSGSTALPSKIPSEAEQLLNKRRESLKKVDSGASPSQVTANPLSGNQREAEQRVLGKKAVNRVAGWLSDTSSAPVSALDGIVSASKLQSSSLETEMVIRRASAFDMLEAVNTPKTPSSSVLMAYKSAPQPVKALPVPASSSGSGGQHSIDEAPTMAELLAASNIQPRDKEQDGDSAVGSVNTFKPKARLAGAGGAPALDFSNLSSSNAGVTKPEGNRLAANIFAPPVGPVRNKTAAAIAAFEIVSGGPRKGADGREAVKVTTPKIKPLKGPTAAGVFLNSAAPHGVFASQPGPSAVAEPEISTPAVSSKVHPYSALALRPSRRQSVDFKGRAAAFEESSPNESSVDTGVAAASNHRHRSRVSMDVIRSPPTWDDVTTAAPSTAAPSSKPTVRSPTMKTMDADGWQSGASSRTSAILPNTNALTGRDGSSSEGLKAPAKKDSITVDGRGTTKAIGSNRLRELRSVWGS</sequence>
<dbReference type="PANTHER" id="PTHR11188">
    <property type="entry name" value="ARRESTIN DOMAIN CONTAINING PROTEIN"/>
    <property type="match status" value="1"/>
</dbReference>
<gene>
    <name evidence="3" type="ORF">A4X09_0g3383</name>
</gene>
<evidence type="ECO:0000313" key="4">
    <source>
        <dbReference type="Proteomes" id="UP000078113"/>
    </source>
</evidence>
<feature type="compositionally biased region" description="Low complexity" evidence="1">
    <location>
        <begin position="744"/>
        <end position="762"/>
    </location>
</feature>
<feature type="compositionally biased region" description="Polar residues" evidence="1">
    <location>
        <begin position="1318"/>
        <end position="1335"/>
    </location>
</feature>
<feature type="region of interest" description="Disordered" evidence="1">
    <location>
        <begin position="1273"/>
        <end position="1381"/>
    </location>
</feature>
<feature type="compositionally biased region" description="Low complexity" evidence="1">
    <location>
        <begin position="1175"/>
        <end position="1191"/>
    </location>
</feature>
<feature type="compositionally biased region" description="Polar residues" evidence="1">
    <location>
        <begin position="1361"/>
        <end position="1375"/>
    </location>
</feature>
<feature type="region of interest" description="Disordered" evidence="1">
    <location>
        <begin position="1044"/>
        <end position="1127"/>
    </location>
</feature>
<dbReference type="InterPro" id="IPR050357">
    <property type="entry name" value="Arrestin_domain-protein"/>
</dbReference>
<feature type="region of interest" description="Disordered" evidence="1">
    <location>
        <begin position="1696"/>
        <end position="1795"/>
    </location>
</feature>
<feature type="region of interest" description="Disordered" evidence="1">
    <location>
        <begin position="1163"/>
        <end position="1225"/>
    </location>
</feature>
<evidence type="ECO:0000313" key="3">
    <source>
        <dbReference type="EMBL" id="KAE8268952.1"/>
    </source>
</evidence>